<protein>
    <submittedName>
        <fullName evidence="2">Uncharacterized protein</fullName>
    </submittedName>
</protein>
<evidence type="ECO:0000313" key="3">
    <source>
        <dbReference type="Proteomes" id="UP000593565"/>
    </source>
</evidence>
<dbReference type="AlphaFoldDB" id="A0A7J6AYT7"/>
<reference evidence="2 3" key="1">
    <citation type="submission" date="2020-02" db="EMBL/GenBank/DDBJ databases">
        <title>A chromosome-scale genome assembly of the black bullhead catfish (Ameiurus melas).</title>
        <authorList>
            <person name="Wen M."/>
            <person name="Zham M."/>
            <person name="Cabau C."/>
            <person name="Klopp C."/>
            <person name="Donnadieu C."/>
            <person name="Roques C."/>
            <person name="Bouchez O."/>
            <person name="Lampietro C."/>
            <person name="Jouanno E."/>
            <person name="Herpin A."/>
            <person name="Louis A."/>
            <person name="Berthelot C."/>
            <person name="Parey E."/>
            <person name="Roest-Crollius H."/>
            <person name="Braasch I."/>
            <person name="Postlethwait J."/>
            <person name="Robinson-Rechavi M."/>
            <person name="Echchiki A."/>
            <person name="Begum T."/>
            <person name="Montfort J."/>
            <person name="Schartl M."/>
            <person name="Bobe J."/>
            <person name="Guiguen Y."/>
        </authorList>
    </citation>
    <scope>NUCLEOTIDE SEQUENCE [LARGE SCALE GENOMIC DNA]</scope>
    <source>
        <strain evidence="2">M_S1</strain>
        <tissue evidence="2">Blood</tissue>
    </source>
</reference>
<evidence type="ECO:0000256" key="1">
    <source>
        <dbReference type="SAM" id="MobiDB-lite"/>
    </source>
</evidence>
<sequence>MESKGASGCKKLPLSPDSSLHLLPQLPKVRGKPKWQDVKPSFVLLGQAGNTVHGVPTRISRETLRGSMQHSQRARSTARVSESFKRCVKSKKDREELRRTLISIFT</sequence>
<comment type="caution">
    <text evidence="2">The sequence shown here is derived from an EMBL/GenBank/DDBJ whole genome shotgun (WGS) entry which is preliminary data.</text>
</comment>
<accession>A0A7J6AYT7</accession>
<organism evidence="2 3">
    <name type="scientific">Ameiurus melas</name>
    <name type="common">Black bullhead</name>
    <name type="synonym">Silurus melas</name>
    <dbReference type="NCBI Taxonomy" id="219545"/>
    <lineage>
        <taxon>Eukaryota</taxon>
        <taxon>Metazoa</taxon>
        <taxon>Chordata</taxon>
        <taxon>Craniata</taxon>
        <taxon>Vertebrata</taxon>
        <taxon>Euteleostomi</taxon>
        <taxon>Actinopterygii</taxon>
        <taxon>Neopterygii</taxon>
        <taxon>Teleostei</taxon>
        <taxon>Ostariophysi</taxon>
        <taxon>Siluriformes</taxon>
        <taxon>Ictaluridae</taxon>
        <taxon>Ameiurus</taxon>
    </lineage>
</organism>
<feature type="region of interest" description="Disordered" evidence="1">
    <location>
        <begin position="1"/>
        <end position="22"/>
    </location>
</feature>
<feature type="compositionally biased region" description="Low complexity" evidence="1">
    <location>
        <begin position="12"/>
        <end position="22"/>
    </location>
</feature>
<evidence type="ECO:0000313" key="2">
    <source>
        <dbReference type="EMBL" id="KAF4086728.1"/>
    </source>
</evidence>
<keyword evidence="3" id="KW-1185">Reference proteome</keyword>
<proteinExistence type="predicted"/>
<name>A0A7J6AYT7_AMEME</name>
<dbReference type="EMBL" id="JAAGNN010000007">
    <property type="protein sequence ID" value="KAF4086728.1"/>
    <property type="molecule type" value="Genomic_DNA"/>
</dbReference>
<dbReference type="Proteomes" id="UP000593565">
    <property type="component" value="Unassembled WGS sequence"/>
</dbReference>
<gene>
    <name evidence="2" type="ORF">AMELA_G00087630</name>
</gene>